<evidence type="ECO:0000313" key="2">
    <source>
        <dbReference type="EMBL" id="MBD8499166.1"/>
    </source>
</evidence>
<protein>
    <recommendedName>
        <fullName evidence="4">DUF4367 domain-containing protein</fullName>
    </recommendedName>
</protein>
<proteinExistence type="predicted"/>
<feature type="chain" id="PRO_5046187121" description="DUF4367 domain-containing protein" evidence="1">
    <location>
        <begin position="24"/>
        <end position="254"/>
    </location>
</feature>
<sequence length="254" mass="29175">MNMGTKVAIATLSSILLFGSVTSTTTEAIFFTSTQQSIAKKAAEKAPTAEEKKHIKSEMKRVQALVKDPSDVYIMVFNKFRQLNSGVPFRPFSDYKGNRFTTYEDYAKRITKFKNPVLQQPSNLPEGYKFVSARIEIPFEGKFFDDLLEEAKKSGEIVYTKKMDWTEVGRVHLTYTNGKDELTINQYTASGNYLKLKGFVYEHPYDKKRKKGPDPNTPKYVFWYGTGKYYYSISTKADMKKEQMIEILKAAVKK</sequence>
<name>A0ABR9AZ42_9BACL</name>
<accession>A0ABR9AZ42</accession>
<organism evidence="2 3">
    <name type="scientific">Paenibacillus arenosi</name>
    <dbReference type="NCBI Taxonomy" id="2774142"/>
    <lineage>
        <taxon>Bacteria</taxon>
        <taxon>Bacillati</taxon>
        <taxon>Bacillota</taxon>
        <taxon>Bacilli</taxon>
        <taxon>Bacillales</taxon>
        <taxon>Paenibacillaceae</taxon>
        <taxon>Paenibacillus</taxon>
    </lineage>
</organism>
<gene>
    <name evidence="2" type="ORF">IFO66_12700</name>
</gene>
<feature type="signal peptide" evidence="1">
    <location>
        <begin position="1"/>
        <end position="23"/>
    </location>
</feature>
<keyword evidence="3" id="KW-1185">Reference proteome</keyword>
<evidence type="ECO:0000256" key="1">
    <source>
        <dbReference type="SAM" id="SignalP"/>
    </source>
</evidence>
<dbReference type="EMBL" id="JACYTN010000008">
    <property type="protein sequence ID" value="MBD8499166.1"/>
    <property type="molecule type" value="Genomic_DNA"/>
</dbReference>
<dbReference type="Proteomes" id="UP000634529">
    <property type="component" value="Unassembled WGS sequence"/>
</dbReference>
<keyword evidence="1" id="KW-0732">Signal</keyword>
<comment type="caution">
    <text evidence="2">The sequence shown here is derived from an EMBL/GenBank/DDBJ whole genome shotgun (WGS) entry which is preliminary data.</text>
</comment>
<evidence type="ECO:0008006" key="4">
    <source>
        <dbReference type="Google" id="ProtNLM"/>
    </source>
</evidence>
<evidence type="ECO:0000313" key="3">
    <source>
        <dbReference type="Proteomes" id="UP000634529"/>
    </source>
</evidence>
<reference evidence="2 3" key="1">
    <citation type="submission" date="2020-09" db="EMBL/GenBank/DDBJ databases">
        <title>Paenibacillus sp. CAU 1523 isolated from sand of Haeundae Beach.</title>
        <authorList>
            <person name="Kim W."/>
        </authorList>
    </citation>
    <scope>NUCLEOTIDE SEQUENCE [LARGE SCALE GENOMIC DNA]</scope>
    <source>
        <strain evidence="2 3">CAU 1523</strain>
    </source>
</reference>